<dbReference type="Pfam" id="PF01171">
    <property type="entry name" value="ATP_bind_3"/>
    <property type="match status" value="1"/>
</dbReference>
<dbReference type="Gene3D" id="3.40.50.620">
    <property type="entry name" value="HUPs"/>
    <property type="match status" value="1"/>
</dbReference>
<keyword evidence="6 8" id="KW-0067">ATP-binding</keyword>
<dbReference type="InterPro" id="IPR014729">
    <property type="entry name" value="Rossmann-like_a/b/a_fold"/>
</dbReference>
<keyword evidence="4 8" id="KW-0819">tRNA processing</keyword>
<dbReference type="InterPro" id="IPR011063">
    <property type="entry name" value="TilS/TtcA_N"/>
</dbReference>
<dbReference type="SUPFAM" id="SSF82829">
    <property type="entry name" value="MesJ substrate recognition domain-like"/>
    <property type="match status" value="1"/>
</dbReference>
<dbReference type="SMART" id="SM00977">
    <property type="entry name" value="TilS_C"/>
    <property type="match status" value="1"/>
</dbReference>
<dbReference type="Gene3D" id="3.30.465.60">
    <property type="match status" value="1"/>
</dbReference>
<evidence type="ECO:0000256" key="1">
    <source>
        <dbReference type="ARBA" id="ARBA00004496"/>
    </source>
</evidence>
<evidence type="ECO:0000256" key="5">
    <source>
        <dbReference type="ARBA" id="ARBA00022741"/>
    </source>
</evidence>
<dbReference type="GO" id="GO:0032267">
    <property type="term" value="F:tRNA(Ile)-lysidine synthase activity"/>
    <property type="evidence" value="ECO:0007669"/>
    <property type="project" value="UniProtKB-EC"/>
</dbReference>
<comment type="similarity">
    <text evidence="8">Belongs to the tRNA(Ile)-lysidine synthase family.</text>
</comment>
<evidence type="ECO:0000259" key="9">
    <source>
        <dbReference type="SMART" id="SM00977"/>
    </source>
</evidence>
<comment type="domain">
    <text evidence="8">The N-terminal region contains the highly conserved SGGXDS motif, predicted to be a P-loop motif involved in ATP binding.</text>
</comment>
<dbReference type="EC" id="6.3.4.19" evidence="8"/>
<dbReference type="Pfam" id="PF11734">
    <property type="entry name" value="TilS_C"/>
    <property type="match status" value="1"/>
</dbReference>
<keyword evidence="2 8" id="KW-0963">Cytoplasm</keyword>
<dbReference type="InterPro" id="IPR012796">
    <property type="entry name" value="Lysidine-tRNA-synth_C"/>
</dbReference>
<keyword evidence="11" id="KW-1185">Reference proteome</keyword>
<proteinExistence type="inferred from homology"/>
<keyword evidence="3 8" id="KW-0436">Ligase</keyword>
<dbReference type="InterPro" id="IPR012094">
    <property type="entry name" value="tRNA_Ile_lys_synt"/>
</dbReference>
<evidence type="ECO:0000256" key="3">
    <source>
        <dbReference type="ARBA" id="ARBA00022598"/>
    </source>
</evidence>
<dbReference type="GO" id="GO:0005737">
    <property type="term" value="C:cytoplasm"/>
    <property type="evidence" value="ECO:0007669"/>
    <property type="project" value="UniProtKB-SubCell"/>
</dbReference>
<name>A0A1I1US73_9BACI</name>
<organism evidence="10 11">
    <name type="scientific">Lentibacillus persicus</name>
    <dbReference type="NCBI Taxonomy" id="640948"/>
    <lineage>
        <taxon>Bacteria</taxon>
        <taxon>Bacillati</taxon>
        <taxon>Bacillota</taxon>
        <taxon>Bacilli</taxon>
        <taxon>Bacillales</taxon>
        <taxon>Bacillaceae</taxon>
        <taxon>Lentibacillus</taxon>
    </lineage>
</organism>
<dbReference type="EMBL" id="FOMR01000003">
    <property type="protein sequence ID" value="SFD73435.1"/>
    <property type="molecule type" value="Genomic_DNA"/>
</dbReference>
<feature type="binding site" evidence="8">
    <location>
        <begin position="26"/>
        <end position="31"/>
    </location>
    <ligand>
        <name>ATP</name>
        <dbReference type="ChEBI" id="CHEBI:30616"/>
    </ligand>
</feature>
<accession>A0A1I1US73</accession>
<keyword evidence="5 8" id="KW-0547">Nucleotide-binding</keyword>
<dbReference type="HAMAP" id="MF_01161">
    <property type="entry name" value="tRNA_Ile_lys_synt"/>
    <property type="match status" value="1"/>
</dbReference>
<dbReference type="SUPFAM" id="SSF52402">
    <property type="entry name" value="Adenine nucleotide alpha hydrolases-like"/>
    <property type="match status" value="1"/>
</dbReference>
<dbReference type="AlphaFoldDB" id="A0A1I1US73"/>
<dbReference type="PANTHER" id="PTHR43033:SF1">
    <property type="entry name" value="TRNA(ILE)-LYSIDINE SYNTHASE-RELATED"/>
    <property type="match status" value="1"/>
</dbReference>
<dbReference type="CDD" id="cd01992">
    <property type="entry name" value="TilS_N"/>
    <property type="match status" value="1"/>
</dbReference>
<dbReference type="STRING" id="640948.SAMN05216238_103343"/>
<evidence type="ECO:0000313" key="10">
    <source>
        <dbReference type="EMBL" id="SFD73435.1"/>
    </source>
</evidence>
<evidence type="ECO:0000256" key="2">
    <source>
        <dbReference type="ARBA" id="ARBA00022490"/>
    </source>
</evidence>
<dbReference type="SUPFAM" id="SSF56037">
    <property type="entry name" value="PheT/TilS domain"/>
    <property type="match status" value="1"/>
</dbReference>
<dbReference type="OrthoDB" id="9807403at2"/>
<dbReference type="GO" id="GO:0006400">
    <property type="term" value="P:tRNA modification"/>
    <property type="evidence" value="ECO:0007669"/>
    <property type="project" value="UniProtKB-UniRule"/>
</dbReference>
<evidence type="ECO:0000256" key="8">
    <source>
        <dbReference type="HAMAP-Rule" id="MF_01161"/>
    </source>
</evidence>
<evidence type="ECO:0000313" key="11">
    <source>
        <dbReference type="Proteomes" id="UP000199474"/>
    </source>
</evidence>
<dbReference type="PANTHER" id="PTHR43033">
    <property type="entry name" value="TRNA(ILE)-LYSIDINE SYNTHASE-RELATED"/>
    <property type="match status" value="1"/>
</dbReference>
<reference evidence="11" key="1">
    <citation type="submission" date="2016-10" db="EMBL/GenBank/DDBJ databases">
        <authorList>
            <person name="Varghese N."/>
            <person name="Submissions S."/>
        </authorList>
    </citation>
    <scope>NUCLEOTIDE SEQUENCE [LARGE SCALE GENOMIC DNA]</scope>
    <source>
        <strain evidence="11">DSM 22530</strain>
    </source>
</reference>
<evidence type="ECO:0000256" key="4">
    <source>
        <dbReference type="ARBA" id="ARBA00022694"/>
    </source>
</evidence>
<dbReference type="RefSeq" id="WP_090083092.1">
    <property type="nucleotide sequence ID" value="NZ_FOMR01000003.1"/>
</dbReference>
<evidence type="ECO:0000256" key="6">
    <source>
        <dbReference type="ARBA" id="ARBA00022840"/>
    </source>
</evidence>
<protein>
    <recommendedName>
        <fullName evidence="8">tRNA(Ile)-lysidine synthase</fullName>
        <ecNumber evidence="8">6.3.4.19</ecNumber>
    </recommendedName>
    <alternativeName>
        <fullName evidence="8">tRNA(Ile)-2-lysyl-cytidine synthase</fullName>
    </alternativeName>
    <alternativeName>
        <fullName evidence="8">tRNA(Ile)-lysidine synthetase</fullName>
    </alternativeName>
</protein>
<dbReference type="NCBIfam" id="TIGR02432">
    <property type="entry name" value="lysidine_TilS_N"/>
    <property type="match status" value="1"/>
</dbReference>
<gene>
    <name evidence="8" type="primary">tilS</name>
    <name evidence="10" type="ORF">SAMN05216238_103343</name>
</gene>
<feature type="domain" description="Lysidine-tRNA(Ile) synthetase C-terminal" evidence="9">
    <location>
        <begin position="385"/>
        <end position="457"/>
    </location>
</feature>
<evidence type="ECO:0000256" key="7">
    <source>
        <dbReference type="ARBA" id="ARBA00048539"/>
    </source>
</evidence>
<comment type="subcellular location">
    <subcellularLocation>
        <location evidence="1 8">Cytoplasm</location>
    </subcellularLocation>
</comment>
<comment type="catalytic activity">
    <reaction evidence="7 8">
        <text>cytidine(34) in tRNA(Ile2) + L-lysine + ATP = lysidine(34) in tRNA(Ile2) + AMP + diphosphate + H(+)</text>
        <dbReference type="Rhea" id="RHEA:43744"/>
        <dbReference type="Rhea" id="RHEA-COMP:10625"/>
        <dbReference type="Rhea" id="RHEA-COMP:10670"/>
        <dbReference type="ChEBI" id="CHEBI:15378"/>
        <dbReference type="ChEBI" id="CHEBI:30616"/>
        <dbReference type="ChEBI" id="CHEBI:32551"/>
        <dbReference type="ChEBI" id="CHEBI:33019"/>
        <dbReference type="ChEBI" id="CHEBI:82748"/>
        <dbReference type="ChEBI" id="CHEBI:83665"/>
        <dbReference type="ChEBI" id="CHEBI:456215"/>
        <dbReference type="EC" id="6.3.4.19"/>
    </reaction>
</comment>
<dbReference type="GO" id="GO:0005524">
    <property type="term" value="F:ATP binding"/>
    <property type="evidence" value="ECO:0007669"/>
    <property type="project" value="UniProtKB-UniRule"/>
</dbReference>
<dbReference type="InterPro" id="IPR012795">
    <property type="entry name" value="tRNA_Ile_lys_synt_N"/>
</dbReference>
<sequence>MENTVQAFVNRHQLIKQNTTILIGVSGGPDSMALLHFLWRFKDDWNLRLIAVSVDHQLRGTASQADVDYVRDMCEKWNLEFVSTSLNVPAYKQKRQLGTQVAARELRYQFFAEQMNTYQADYLALGHHGDDQAETMLMGFVRSASVRSLAGMPVKRDFASGEIIRPLLCVTKEMIESYCTEHAIIPRRDPSNEDDKYTRNDFRHNILPLLKEKNQNLHRTLRHLSESLQEDDTYLQQEAIKMAENVVTFGNADSGLSFDTNVFKAYPRSLQRRCFHLLLNYLYGEKPQTVSYVHEEQFLKVLQTDHGHIEINFPNRLKLVKSYTTMSFYFMKDYIQPSSYHVIMDPPEEIVLPTGKVISSSIISEPHLEGGAIFVCQREAIALPLHIRTRKKGDRMRWKGLNGSKKVKDIFIDAKVPLNERDIWPVVTDNNGEILWLPGLKKGTPAESGANGDYIQLKYGMEEKHA</sequence>
<dbReference type="Proteomes" id="UP000199474">
    <property type="component" value="Unassembled WGS sequence"/>
</dbReference>
<comment type="function">
    <text evidence="8">Ligates lysine onto the cytidine present at position 34 of the AUA codon-specific tRNA(Ile) that contains the anticodon CAU, in an ATP-dependent manner. Cytidine is converted to lysidine, thus changing the amino acid specificity of the tRNA from methionine to isoleucine.</text>
</comment>
<dbReference type="NCBIfam" id="TIGR02433">
    <property type="entry name" value="lysidine_TilS_C"/>
    <property type="match status" value="1"/>
</dbReference>